<evidence type="ECO:0000313" key="4">
    <source>
        <dbReference type="Proteomes" id="UP000184432"/>
    </source>
</evidence>
<dbReference type="SUPFAM" id="SSF55486">
    <property type="entry name" value="Metalloproteases ('zincins'), catalytic domain"/>
    <property type="match status" value="1"/>
</dbReference>
<reference evidence="4" key="1">
    <citation type="submission" date="2016-11" db="EMBL/GenBank/DDBJ databases">
        <authorList>
            <person name="Varghese N."/>
            <person name="Submissions S."/>
        </authorList>
    </citation>
    <scope>NUCLEOTIDE SEQUENCE [LARGE SCALE GENOMIC DNA]</scope>
    <source>
        <strain evidence="4">DSM 22623</strain>
    </source>
</reference>
<name>A0A1M6I7P7_9FLAO</name>
<dbReference type="PROSITE" id="PS51257">
    <property type="entry name" value="PROKAR_LIPOPROTEIN"/>
    <property type="match status" value="1"/>
</dbReference>
<sequence>MKKVRWNYLLVVFVAMAMLSIQSCSKDDDATGPTDTPVVGTDPGDEDGEDIKNITRYKVDGENIIKDQDFEVTGQALAFQRDTQKHQEIWELTKKIIPLDYRSKMNEFMIYLGGESGVLGYVVERTPDLAKWQMGIAIDYAYERGFNADGELAYTIIHEFGHIITLEQQQVDSAVLPTDCKTYFTGEGCAKDESHINKIYQNHWADIWSEFQDVNTETDAQNFYNKYRERFVTQYASTNPGEDIAEVFATFVTRAGGVNGTSGAEKKIQLLYDSTEMVKLRDYIRGNIAKSSRSFLPEPGAWRRANTFGNKHKSHCSHGHKVSK</sequence>
<proteinExistence type="predicted"/>
<accession>A0A1M6I7P7</accession>
<evidence type="ECO:0000313" key="3">
    <source>
        <dbReference type="EMBL" id="SHJ30416.1"/>
    </source>
</evidence>
<evidence type="ECO:0000256" key="1">
    <source>
        <dbReference type="SAM" id="MobiDB-lite"/>
    </source>
</evidence>
<evidence type="ECO:0000256" key="2">
    <source>
        <dbReference type="SAM" id="SignalP"/>
    </source>
</evidence>
<dbReference type="EMBL" id="FQYP01000007">
    <property type="protein sequence ID" value="SHJ30416.1"/>
    <property type="molecule type" value="Genomic_DNA"/>
</dbReference>
<protein>
    <submittedName>
        <fullName evidence="3">Putative zinc-binding metallo-peptidase</fullName>
    </submittedName>
</protein>
<keyword evidence="2" id="KW-0732">Signal</keyword>
<dbReference type="RefSeq" id="WP_073318119.1">
    <property type="nucleotide sequence ID" value="NZ_FQYP01000007.1"/>
</dbReference>
<keyword evidence="4" id="KW-1185">Reference proteome</keyword>
<feature type="signal peptide" evidence="2">
    <location>
        <begin position="1"/>
        <end position="26"/>
    </location>
</feature>
<dbReference type="STRING" id="570521.SAMN04488508_107165"/>
<organism evidence="3 4">
    <name type="scientific">Aquimarina spongiae</name>
    <dbReference type="NCBI Taxonomy" id="570521"/>
    <lineage>
        <taxon>Bacteria</taxon>
        <taxon>Pseudomonadati</taxon>
        <taxon>Bacteroidota</taxon>
        <taxon>Flavobacteriia</taxon>
        <taxon>Flavobacteriales</taxon>
        <taxon>Flavobacteriaceae</taxon>
        <taxon>Aquimarina</taxon>
    </lineage>
</organism>
<feature type="region of interest" description="Disordered" evidence="1">
    <location>
        <begin position="25"/>
        <end position="49"/>
    </location>
</feature>
<dbReference type="AlphaFoldDB" id="A0A1M6I7P7"/>
<gene>
    <name evidence="3" type="ORF">SAMN04488508_107165</name>
</gene>
<feature type="chain" id="PRO_5012319347" evidence="2">
    <location>
        <begin position="27"/>
        <end position="324"/>
    </location>
</feature>
<dbReference type="Gene3D" id="3.40.390.70">
    <property type="match status" value="1"/>
</dbReference>
<dbReference type="OrthoDB" id="1114958at2"/>
<dbReference type="Proteomes" id="UP000184432">
    <property type="component" value="Unassembled WGS sequence"/>
</dbReference>